<organism evidence="2">
    <name type="scientific">bioreactor metagenome</name>
    <dbReference type="NCBI Taxonomy" id="1076179"/>
    <lineage>
        <taxon>unclassified sequences</taxon>
        <taxon>metagenomes</taxon>
        <taxon>ecological metagenomes</taxon>
    </lineage>
</organism>
<comment type="caution">
    <text evidence="2">The sequence shown here is derived from an EMBL/GenBank/DDBJ whole genome shotgun (WGS) entry which is preliminary data.</text>
</comment>
<name>A0A644YSW9_9ZZZZ</name>
<dbReference type="EMBL" id="VSSQ01005966">
    <property type="protein sequence ID" value="MPM31058.1"/>
    <property type="molecule type" value="Genomic_DNA"/>
</dbReference>
<sequence length="168" mass="18429">MVLFNTRGHLTDDALKILSGGGPLTELERLEIAEHLDFCDECLMRSMEFLPEGALLAPAHTCRETFWKRIRQRAVRVLASRYATAAAAIAIAAGLWSFNIFGGLVTGSAALSNTDRYAQRQGDFSEKIEQLDRAVSSGLSWFNRLFDFGGGPVESQTNQPQFQGGLSS</sequence>
<evidence type="ECO:0008006" key="3">
    <source>
        <dbReference type="Google" id="ProtNLM"/>
    </source>
</evidence>
<keyword evidence="1" id="KW-1133">Transmembrane helix</keyword>
<feature type="transmembrane region" description="Helical" evidence="1">
    <location>
        <begin position="78"/>
        <end position="98"/>
    </location>
</feature>
<gene>
    <name evidence="2" type="ORF">SDC9_77611</name>
</gene>
<dbReference type="AlphaFoldDB" id="A0A644YSW9"/>
<proteinExistence type="predicted"/>
<protein>
    <recommendedName>
        <fullName evidence="3">Zinc-finger domain-containing protein</fullName>
    </recommendedName>
</protein>
<reference evidence="2" key="1">
    <citation type="submission" date="2019-08" db="EMBL/GenBank/DDBJ databases">
        <authorList>
            <person name="Kucharzyk K."/>
            <person name="Murdoch R.W."/>
            <person name="Higgins S."/>
            <person name="Loffler F."/>
        </authorList>
    </citation>
    <scope>NUCLEOTIDE SEQUENCE</scope>
</reference>
<evidence type="ECO:0000313" key="2">
    <source>
        <dbReference type="EMBL" id="MPM31058.1"/>
    </source>
</evidence>
<keyword evidence="1" id="KW-0812">Transmembrane</keyword>
<keyword evidence="1" id="KW-0472">Membrane</keyword>
<accession>A0A644YSW9</accession>
<evidence type="ECO:0000256" key="1">
    <source>
        <dbReference type="SAM" id="Phobius"/>
    </source>
</evidence>